<dbReference type="GO" id="GO:0015459">
    <property type="term" value="F:potassium channel regulator activity"/>
    <property type="evidence" value="ECO:0007669"/>
    <property type="project" value="TreeGrafter"/>
</dbReference>
<dbReference type="Pfam" id="PF00248">
    <property type="entry name" value="Aldo_ket_red"/>
    <property type="match status" value="1"/>
</dbReference>
<evidence type="ECO:0000259" key="11">
    <source>
        <dbReference type="Pfam" id="PF00248"/>
    </source>
</evidence>
<reference evidence="12 13" key="1">
    <citation type="submission" date="2015-12" db="EMBL/GenBank/DDBJ databases">
        <title>The genome of Folsomia candida.</title>
        <authorList>
            <person name="Faddeeva A."/>
            <person name="Derks M.F."/>
            <person name="Anvar Y."/>
            <person name="Smit S."/>
            <person name="Van Straalen N."/>
            <person name="Roelofs D."/>
        </authorList>
    </citation>
    <scope>NUCLEOTIDE SEQUENCE [LARGE SCALE GENOMIC DNA]</scope>
    <source>
        <strain evidence="12 13">VU population</strain>
        <tissue evidence="12">Whole body</tissue>
    </source>
</reference>
<feature type="domain" description="NADP-dependent oxidoreductase" evidence="11">
    <location>
        <begin position="128"/>
        <end position="436"/>
    </location>
</feature>
<dbReference type="GO" id="GO:0016491">
    <property type="term" value="F:oxidoreductase activity"/>
    <property type="evidence" value="ECO:0007669"/>
    <property type="project" value="UniProtKB-KW"/>
</dbReference>
<dbReference type="SUPFAM" id="SSF51430">
    <property type="entry name" value="NAD(P)-linked oxidoreductase"/>
    <property type="match status" value="1"/>
</dbReference>
<keyword evidence="5" id="KW-0633">Potassium transport</keyword>
<comment type="similarity">
    <text evidence="2">Belongs to the shaker potassium channel beta subunit family.</text>
</comment>
<feature type="region of interest" description="Disordered" evidence="10">
    <location>
        <begin position="83"/>
        <end position="117"/>
    </location>
</feature>
<dbReference type="GO" id="GO:1901379">
    <property type="term" value="P:regulation of potassium ion transmembrane transport"/>
    <property type="evidence" value="ECO:0007669"/>
    <property type="project" value="TreeGrafter"/>
</dbReference>
<comment type="subcellular location">
    <subcellularLocation>
        <location evidence="1">Cytoplasm</location>
    </subcellularLocation>
</comment>
<accession>A0A226DDE1</accession>
<dbReference type="OMA" id="MWAGPYG"/>
<comment type="caution">
    <text evidence="12">The sequence shown here is derived from an EMBL/GenBank/DDBJ whole genome shotgun (WGS) entry which is preliminary data.</text>
</comment>
<keyword evidence="7" id="KW-0630">Potassium</keyword>
<evidence type="ECO:0000313" key="12">
    <source>
        <dbReference type="EMBL" id="OXA43605.1"/>
    </source>
</evidence>
<organism evidence="12 13">
    <name type="scientific">Folsomia candida</name>
    <name type="common">Springtail</name>
    <dbReference type="NCBI Taxonomy" id="158441"/>
    <lineage>
        <taxon>Eukaryota</taxon>
        <taxon>Metazoa</taxon>
        <taxon>Ecdysozoa</taxon>
        <taxon>Arthropoda</taxon>
        <taxon>Hexapoda</taxon>
        <taxon>Collembola</taxon>
        <taxon>Entomobryomorpha</taxon>
        <taxon>Isotomoidea</taxon>
        <taxon>Isotomidae</taxon>
        <taxon>Proisotominae</taxon>
        <taxon>Folsomia</taxon>
    </lineage>
</organism>
<evidence type="ECO:0000256" key="10">
    <source>
        <dbReference type="SAM" id="MobiDB-lite"/>
    </source>
</evidence>
<dbReference type="GO" id="GO:0044325">
    <property type="term" value="F:transmembrane transporter binding"/>
    <property type="evidence" value="ECO:0007669"/>
    <property type="project" value="TreeGrafter"/>
</dbReference>
<dbReference type="GO" id="GO:0008076">
    <property type="term" value="C:voltage-gated potassium channel complex"/>
    <property type="evidence" value="ECO:0007669"/>
    <property type="project" value="TreeGrafter"/>
</dbReference>
<dbReference type="Gene3D" id="3.20.20.100">
    <property type="entry name" value="NADP-dependent oxidoreductase domain"/>
    <property type="match status" value="1"/>
</dbReference>
<evidence type="ECO:0000256" key="3">
    <source>
        <dbReference type="ARBA" id="ARBA00022448"/>
    </source>
</evidence>
<evidence type="ECO:0000256" key="5">
    <source>
        <dbReference type="ARBA" id="ARBA00022538"/>
    </source>
</evidence>
<evidence type="ECO:0000313" key="13">
    <source>
        <dbReference type="Proteomes" id="UP000198287"/>
    </source>
</evidence>
<dbReference type="PANTHER" id="PTHR43150">
    <property type="entry name" value="HYPERKINETIC, ISOFORM M"/>
    <property type="match status" value="1"/>
</dbReference>
<dbReference type="InterPro" id="IPR023210">
    <property type="entry name" value="NADP_OxRdtase_dom"/>
</dbReference>
<feature type="compositionally biased region" description="Polar residues" evidence="10">
    <location>
        <begin position="83"/>
        <end position="93"/>
    </location>
</feature>
<dbReference type="GO" id="GO:0005737">
    <property type="term" value="C:cytoplasm"/>
    <property type="evidence" value="ECO:0007669"/>
    <property type="project" value="UniProtKB-SubCell"/>
</dbReference>
<dbReference type="NCBIfam" id="TIGR01293">
    <property type="entry name" value="Kv_beta"/>
    <property type="match status" value="1"/>
</dbReference>
<dbReference type="GO" id="GO:0005249">
    <property type="term" value="F:voltage-gated potassium channel activity"/>
    <property type="evidence" value="ECO:0007669"/>
    <property type="project" value="InterPro"/>
</dbReference>
<dbReference type="PANTHER" id="PTHR43150:SF2">
    <property type="entry name" value="HYPERKINETIC, ISOFORM M"/>
    <property type="match status" value="1"/>
</dbReference>
<dbReference type="STRING" id="158441.A0A226DDE1"/>
<keyword evidence="8" id="KW-0560">Oxidoreductase</keyword>
<evidence type="ECO:0000256" key="6">
    <source>
        <dbReference type="ARBA" id="ARBA00022857"/>
    </source>
</evidence>
<gene>
    <name evidence="12" type="ORF">Fcan01_21561</name>
</gene>
<keyword evidence="13" id="KW-1185">Reference proteome</keyword>
<dbReference type="AlphaFoldDB" id="A0A226DDE1"/>
<feature type="region of interest" description="Disordered" evidence="10">
    <location>
        <begin position="1"/>
        <end position="20"/>
    </location>
</feature>
<keyword evidence="3" id="KW-0813">Transport</keyword>
<name>A0A226DDE1_FOLCA</name>
<dbReference type="Proteomes" id="UP000198287">
    <property type="component" value="Unassembled WGS sequence"/>
</dbReference>
<evidence type="ECO:0000256" key="1">
    <source>
        <dbReference type="ARBA" id="ARBA00004496"/>
    </source>
</evidence>
<sequence length="495" mass="55653">MSNYLKMPLDEGGNSAPTTTTITTLATPQDDLEEGDAFDETKSLLATTTFRSRKSSSSSRAPLACNEEGFDEMEIFLQADTSNDGELTNGQTPHPSPLPGATTSRSQNTPGLRYRNLGKSGLRVSNVGLATWMLSSEDPEVAESVITLAYDSGINVFDLSEAYSGTSAEVELGKIIKKKNWRRTSFVVLTKIYWTNKCEEKGLSRKHIIESVKASLDRLQLEFIDVIVVHRADGSCPMEAEVVRAMTYVINQGLAMYWGTSKWTPTEIMEAYSNCRQFNCVTPIMEQVEYHFFAREKAELYMQELYNKIGVGLMTWSPLTMSFYKTLGKQTDETMALSLRPSSFKGWNRDRSISSEETYNQKKVTQQRISREIAELAEKYGCTLAQLVISWCLKNDTLHCMLIGPTTTSELIGYLQALQIIPRLTSTVMNELETILDNRPVVTSSDDFNPRIDLESKMTLAAHRISIFSTTTADQQQGVEVQVVPQSPGRWWWVW</sequence>
<proteinExistence type="inferred from homology"/>
<protein>
    <submittedName>
        <fullName evidence="12">Voltage-gated potassium channel subunit beta-1</fullName>
    </submittedName>
</protein>
<dbReference type="InterPro" id="IPR005399">
    <property type="entry name" value="K_chnl_volt-dep_bsu_KCNAB-rel"/>
</dbReference>
<dbReference type="InterPro" id="IPR036812">
    <property type="entry name" value="NAD(P)_OxRdtase_dom_sf"/>
</dbReference>
<evidence type="ECO:0000256" key="7">
    <source>
        <dbReference type="ARBA" id="ARBA00022958"/>
    </source>
</evidence>
<evidence type="ECO:0000256" key="4">
    <source>
        <dbReference type="ARBA" id="ARBA00022490"/>
    </source>
</evidence>
<dbReference type="InterPro" id="IPR005983">
    <property type="entry name" value="K_chnl_volt-dep_bsu_KCNAB"/>
</dbReference>
<evidence type="ECO:0000256" key="2">
    <source>
        <dbReference type="ARBA" id="ARBA00006515"/>
    </source>
</evidence>
<evidence type="ECO:0000256" key="9">
    <source>
        <dbReference type="ARBA" id="ARBA00023065"/>
    </source>
</evidence>
<dbReference type="OrthoDB" id="1720422at2759"/>
<keyword evidence="12" id="KW-0407">Ion channel</keyword>
<evidence type="ECO:0000256" key="8">
    <source>
        <dbReference type="ARBA" id="ARBA00023002"/>
    </source>
</evidence>
<keyword evidence="9" id="KW-0406">Ion transport</keyword>
<keyword evidence="6" id="KW-0521">NADP</keyword>
<dbReference type="EMBL" id="LNIX01000021">
    <property type="protein sequence ID" value="OXA43605.1"/>
    <property type="molecule type" value="Genomic_DNA"/>
</dbReference>
<dbReference type="PRINTS" id="PR01577">
    <property type="entry name" value="KCNABCHANNEL"/>
</dbReference>
<keyword evidence="4" id="KW-0963">Cytoplasm</keyword>
<feature type="compositionally biased region" description="Polar residues" evidence="10">
    <location>
        <begin position="101"/>
        <end position="110"/>
    </location>
</feature>